<dbReference type="SMART" id="SM00530">
    <property type="entry name" value="HTH_XRE"/>
    <property type="match status" value="1"/>
</dbReference>
<accession>A0ABX8UXB4</accession>
<dbReference type="SUPFAM" id="SSF47413">
    <property type="entry name" value="lambda repressor-like DNA-binding domains"/>
    <property type="match status" value="1"/>
</dbReference>
<feature type="domain" description="HTH cro/C1-type" evidence="1">
    <location>
        <begin position="15"/>
        <end position="70"/>
    </location>
</feature>
<evidence type="ECO:0000313" key="2">
    <source>
        <dbReference type="EMBL" id="QYD73526.1"/>
    </source>
</evidence>
<gene>
    <name evidence="2" type="ORF">KZJ38_28305</name>
</gene>
<dbReference type="CDD" id="cd00093">
    <property type="entry name" value="HTH_XRE"/>
    <property type="match status" value="1"/>
</dbReference>
<dbReference type="Proteomes" id="UP000826462">
    <property type="component" value="Chromosome 2"/>
</dbReference>
<name>A0ABX8UXB4_9BURK</name>
<evidence type="ECO:0000259" key="1">
    <source>
        <dbReference type="PROSITE" id="PS50943"/>
    </source>
</evidence>
<reference evidence="2 3" key="1">
    <citation type="submission" date="2021-07" db="EMBL/GenBank/DDBJ databases">
        <title>Paraburkholderia edwinii protects Aspergillus sp. from phenazines by acting as a toxin sponge.</title>
        <authorList>
            <person name="Dahlstrom K.M."/>
            <person name="Newman D.K."/>
        </authorList>
    </citation>
    <scope>NUCLEOTIDE SEQUENCE [LARGE SCALE GENOMIC DNA]</scope>
    <source>
        <strain evidence="2 3">Pe01</strain>
    </source>
</reference>
<dbReference type="RefSeq" id="WP_219803358.1">
    <property type="nucleotide sequence ID" value="NZ_CP080096.1"/>
</dbReference>
<dbReference type="EMBL" id="CP080096">
    <property type="protein sequence ID" value="QYD73526.1"/>
    <property type="molecule type" value="Genomic_DNA"/>
</dbReference>
<keyword evidence="3" id="KW-1185">Reference proteome</keyword>
<dbReference type="InterPro" id="IPR039554">
    <property type="entry name" value="HigA2-like_HTH"/>
</dbReference>
<dbReference type="Gene3D" id="1.10.260.40">
    <property type="entry name" value="lambda repressor-like DNA-binding domains"/>
    <property type="match status" value="1"/>
</dbReference>
<proteinExistence type="predicted"/>
<protein>
    <submittedName>
        <fullName evidence="2">Helix-turn-helix domain-containing protein</fullName>
    </submittedName>
</protein>
<dbReference type="InterPro" id="IPR010982">
    <property type="entry name" value="Lambda_DNA-bd_dom_sf"/>
</dbReference>
<dbReference type="PROSITE" id="PS50943">
    <property type="entry name" value="HTH_CROC1"/>
    <property type="match status" value="1"/>
</dbReference>
<organism evidence="2 3">
    <name type="scientific">Paraburkholderia edwinii</name>
    <dbReference type="NCBI Taxonomy" id="2861782"/>
    <lineage>
        <taxon>Bacteria</taxon>
        <taxon>Pseudomonadati</taxon>
        <taxon>Pseudomonadota</taxon>
        <taxon>Betaproteobacteria</taxon>
        <taxon>Burkholderiales</taxon>
        <taxon>Burkholderiaceae</taxon>
        <taxon>Paraburkholderia</taxon>
    </lineage>
</organism>
<dbReference type="InterPro" id="IPR001387">
    <property type="entry name" value="Cro/C1-type_HTH"/>
</dbReference>
<evidence type="ECO:0000313" key="3">
    <source>
        <dbReference type="Proteomes" id="UP000826462"/>
    </source>
</evidence>
<sequence length="87" mass="9269">MKIIVSTTSQMSEILLTARRATGLTQAEAAARLRVGQPRLSSLETTATASISLDQLLTLFALYGLELCVKSRASQGPASAGTEQTEW</sequence>
<dbReference type="Pfam" id="PF13744">
    <property type="entry name" value="HTH_37"/>
    <property type="match status" value="1"/>
</dbReference>